<dbReference type="GO" id="GO:0008061">
    <property type="term" value="F:chitin binding"/>
    <property type="evidence" value="ECO:0007669"/>
    <property type="project" value="InterPro"/>
</dbReference>
<feature type="domain" description="VWFA" evidence="3">
    <location>
        <begin position="31"/>
        <end position="206"/>
    </location>
</feature>
<dbReference type="SMART" id="SM00494">
    <property type="entry name" value="ChtBD2"/>
    <property type="match status" value="2"/>
</dbReference>
<keyword evidence="2" id="KW-0732">Signal</keyword>
<dbReference type="Pfam" id="PF00092">
    <property type="entry name" value="VWA"/>
    <property type="match status" value="2"/>
</dbReference>
<dbReference type="InterPro" id="IPR002035">
    <property type="entry name" value="VWF_A"/>
</dbReference>
<dbReference type="InterPro" id="IPR036508">
    <property type="entry name" value="Chitin-bd_dom_sf"/>
</dbReference>
<dbReference type="InterPro" id="IPR002557">
    <property type="entry name" value="Chitin-bd_dom"/>
</dbReference>
<dbReference type="PANTHER" id="PTHR24020">
    <property type="entry name" value="COLLAGEN ALPHA"/>
    <property type="match status" value="1"/>
</dbReference>
<dbReference type="InterPro" id="IPR050525">
    <property type="entry name" value="ECM_Assembly_Org"/>
</dbReference>
<reference evidence="5 6" key="1">
    <citation type="submission" date="2024-04" db="EMBL/GenBank/DDBJ databases">
        <authorList>
            <consortium name="Genoscope - CEA"/>
            <person name="William W."/>
        </authorList>
    </citation>
    <scope>NUCLEOTIDE SEQUENCE [LARGE SCALE GENOMIC DNA]</scope>
</reference>
<protein>
    <submittedName>
        <fullName evidence="5">Uncharacterized protein</fullName>
    </submittedName>
</protein>
<evidence type="ECO:0000256" key="1">
    <source>
        <dbReference type="SAM" id="MobiDB-lite"/>
    </source>
</evidence>
<evidence type="ECO:0000259" key="3">
    <source>
        <dbReference type="PROSITE" id="PS50234"/>
    </source>
</evidence>
<dbReference type="SMART" id="SM00327">
    <property type="entry name" value="VWA"/>
    <property type="match status" value="2"/>
</dbReference>
<accession>A0AAV2H5V5</accession>
<evidence type="ECO:0000256" key="2">
    <source>
        <dbReference type="SAM" id="SignalP"/>
    </source>
</evidence>
<feature type="domain" description="VWFA" evidence="3">
    <location>
        <begin position="249"/>
        <end position="424"/>
    </location>
</feature>
<dbReference type="SUPFAM" id="SSF53300">
    <property type="entry name" value="vWA-like"/>
    <property type="match status" value="2"/>
</dbReference>
<feature type="region of interest" description="Disordered" evidence="1">
    <location>
        <begin position="1148"/>
        <end position="1196"/>
    </location>
</feature>
<dbReference type="PANTHER" id="PTHR24020:SF20">
    <property type="entry name" value="PH DOMAIN-CONTAINING PROTEIN"/>
    <property type="match status" value="1"/>
</dbReference>
<comment type="caution">
    <text evidence="5">The sequence shown here is derived from an EMBL/GenBank/DDBJ whole genome shotgun (WGS) entry which is preliminary data.</text>
</comment>
<feature type="chain" id="PRO_5043640356" evidence="2">
    <location>
        <begin position="22"/>
        <end position="1368"/>
    </location>
</feature>
<feature type="domain" description="Chitin-binding type-2" evidence="4">
    <location>
        <begin position="456"/>
        <end position="517"/>
    </location>
</feature>
<dbReference type="PRINTS" id="PR00453">
    <property type="entry name" value="VWFADOMAIN"/>
</dbReference>
<dbReference type="PROSITE" id="PS50234">
    <property type="entry name" value="VWFA"/>
    <property type="match status" value="2"/>
</dbReference>
<keyword evidence="6" id="KW-1185">Reference proteome</keyword>
<dbReference type="EMBL" id="CAXITT010000042">
    <property type="protein sequence ID" value="CAL1529050.1"/>
    <property type="molecule type" value="Genomic_DNA"/>
</dbReference>
<gene>
    <name evidence="5" type="ORF">GSLYS_00003210001</name>
</gene>
<evidence type="ECO:0000313" key="5">
    <source>
        <dbReference type="EMBL" id="CAL1529050.1"/>
    </source>
</evidence>
<dbReference type="SUPFAM" id="SSF57625">
    <property type="entry name" value="Invertebrate chitin-binding proteins"/>
    <property type="match status" value="1"/>
</dbReference>
<dbReference type="InterPro" id="IPR036465">
    <property type="entry name" value="vWFA_dom_sf"/>
</dbReference>
<dbReference type="Gene3D" id="3.40.50.410">
    <property type="entry name" value="von Willebrand factor, type A domain"/>
    <property type="match status" value="2"/>
</dbReference>
<organism evidence="5 6">
    <name type="scientific">Lymnaea stagnalis</name>
    <name type="common">Great pond snail</name>
    <name type="synonym">Helix stagnalis</name>
    <dbReference type="NCBI Taxonomy" id="6523"/>
    <lineage>
        <taxon>Eukaryota</taxon>
        <taxon>Metazoa</taxon>
        <taxon>Spiralia</taxon>
        <taxon>Lophotrochozoa</taxon>
        <taxon>Mollusca</taxon>
        <taxon>Gastropoda</taxon>
        <taxon>Heterobranchia</taxon>
        <taxon>Euthyneura</taxon>
        <taxon>Panpulmonata</taxon>
        <taxon>Hygrophila</taxon>
        <taxon>Lymnaeoidea</taxon>
        <taxon>Lymnaeidae</taxon>
        <taxon>Lymnaea</taxon>
    </lineage>
</organism>
<dbReference type="GO" id="GO:0005576">
    <property type="term" value="C:extracellular region"/>
    <property type="evidence" value="ECO:0007669"/>
    <property type="project" value="InterPro"/>
</dbReference>
<dbReference type="PROSITE" id="PS50940">
    <property type="entry name" value="CHIT_BIND_II"/>
    <property type="match status" value="1"/>
</dbReference>
<dbReference type="Proteomes" id="UP001497497">
    <property type="component" value="Unassembled WGS sequence"/>
</dbReference>
<proteinExistence type="predicted"/>
<sequence length="1368" mass="148518">MYQTSVLISLLLSLIVHQSSTQERRCDVPADVVFLMDASDSIKDTEWEQEKNFVSVLIDNLEVERYAIHVGVIVYSTDIGMVIDLQPFKTKAQLKSLLQQAVQINQGTDTAKAISKLIEMSDSQGRIEGDAKQIAVIITDGRSTDVSATIREARRARSQYKIDMIALGVGNETFAEELEAIAGVEKNNRLFQVQNFAQLHYVIKQLEDIICEIVPTSTTTIATSPITTTTAEPTTSPFIPPFPCSRPADVVFLIDGSYSITAADWIKGKQFVSYLINSIDIGIDSIHVGIIVYGSSIGDVVSLTPFRSKAQLKQAASDLIQPPVGRTNTALGLQTVRDMFDTQARIGVPHIAIVITDGMSSNPSETRDQASRAKLGGVTLFVVGVGNRVLRQEVEDMASSLQTLFDAPDFKYLVGMVELLRDNICSAIQETTTTSSSSTTTTTARMTTRPPVPELCLQCLVEGGVGFNPLPEDCEKYVLCFPVGPTYEPHIKSCPFGMFWSNESVSCLDARYVDCPWDKCAGPQKFETYSSTTDTANCRSYMRCVNGRSTPTCCETGYRYKDGAGCVADTQCQDVCPLDVTIFNQGSCRFRPDHDSYYSYLEVIPGKGNVKRNCDPGQVYSPALCACTYDVGKVIPDVACLPAVNLTFDGSFEDSSTNALHIDVKKVGLTDLGTAYFDGDGYITLPTTANLDLGDKFSIRLRYRLKTKTDPGQILTNNEWGFQNWFKNASNQGANINIITGNKQVNLSDPGNISGAESKPLEVITITKNGTVLRDPRYDFTKNETWGNTGPSVVHVVQLGKLGNITTPTIKNGIVYIPNGQGKLLIQESDGLTAGSIKHKWSVLSVNPDGKTGKLEETGQGGVPQNIQQKFNFDLRSPVLERWFIMAPGGIVLQKGEGPIPADVLNRYAGFSIGTLVKVFDRGDRTERWQISKPDGSELQEGFGEIPKTLINDLKLTSALTPHQVTSTWSVIAQNGEVLETGKGTIPSETVKTYSSDPTITVLKSTSRDGGAPVWKITRANGVEIVEGIGALPQGIAQFVKGSILLPQIATVNGWKVKLPNGDIRSGDGPIPQSILDLFTKHYSSPANKVADTNNQVQTAGTNNPVVVSKWSVTLPDGTVRSGFGEMPAELKNAIKSQGQRWEVTLGDGTVRSGEGNVPVDLLNSPVGRGTSASSTGSNQEKRWSLTMPDGTVKSGQGDVPLELQKRLQESGAKQQWEITLPDGKVQRGSGPIPEHLRQFLGGRRRRRAAVHTVTSSDLLSNCGTDPSVTPSLHLVASDSDITMTVVTSQSPNGVTVSLPVHDAMNDVLFQYDGSHLSGIVNGYIRKLPLSGTVVKMPSPLTLGQCLFRDRNHFIGQIDLFELHACLP</sequence>
<evidence type="ECO:0000313" key="6">
    <source>
        <dbReference type="Proteomes" id="UP001497497"/>
    </source>
</evidence>
<dbReference type="CDD" id="cd01450">
    <property type="entry name" value="vWFA_subfamily_ECM"/>
    <property type="match status" value="2"/>
</dbReference>
<name>A0AAV2H5V5_LYMST</name>
<evidence type="ECO:0000259" key="4">
    <source>
        <dbReference type="PROSITE" id="PS50940"/>
    </source>
</evidence>
<feature type="signal peptide" evidence="2">
    <location>
        <begin position="1"/>
        <end position="21"/>
    </location>
</feature>